<organism evidence="1 2">
    <name type="scientific">Plakobranchus ocellatus</name>
    <dbReference type="NCBI Taxonomy" id="259542"/>
    <lineage>
        <taxon>Eukaryota</taxon>
        <taxon>Metazoa</taxon>
        <taxon>Spiralia</taxon>
        <taxon>Lophotrochozoa</taxon>
        <taxon>Mollusca</taxon>
        <taxon>Gastropoda</taxon>
        <taxon>Heterobranchia</taxon>
        <taxon>Euthyneura</taxon>
        <taxon>Panpulmonata</taxon>
        <taxon>Sacoglossa</taxon>
        <taxon>Placobranchoidea</taxon>
        <taxon>Plakobranchidae</taxon>
        <taxon>Plakobranchus</taxon>
    </lineage>
</organism>
<dbReference type="AlphaFoldDB" id="A0AAV4D7G1"/>
<accession>A0AAV4D7G1</accession>
<evidence type="ECO:0000313" key="1">
    <source>
        <dbReference type="EMBL" id="GFO39930.1"/>
    </source>
</evidence>
<comment type="caution">
    <text evidence="1">The sequence shown here is derived from an EMBL/GenBank/DDBJ whole genome shotgun (WGS) entry which is preliminary data.</text>
</comment>
<gene>
    <name evidence="1" type="ORF">PoB_006643500</name>
</gene>
<reference evidence="1 2" key="1">
    <citation type="journal article" date="2021" name="Elife">
        <title>Chloroplast acquisition without the gene transfer in kleptoplastic sea slugs, Plakobranchus ocellatus.</title>
        <authorList>
            <person name="Maeda T."/>
            <person name="Takahashi S."/>
            <person name="Yoshida T."/>
            <person name="Shimamura S."/>
            <person name="Takaki Y."/>
            <person name="Nagai Y."/>
            <person name="Toyoda A."/>
            <person name="Suzuki Y."/>
            <person name="Arimoto A."/>
            <person name="Ishii H."/>
            <person name="Satoh N."/>
            <person name="Nishiyama T."/>
            <person name="Hasebe M."/>
            <person name="Maruyama T."/>
            <person name="Minagawa J."/>
            <person name="Obokata J."/>
            <person name="Shigenobu S."/>
        </authorList>
    </citation>
    <scope>NUCLEOTIDE SEQUENCE [LARGE SCALE GENOMIC DNA]</scope>
</reference>
<keyword evidence="2" id="KW-1185">Reference proteome</keyword>
<evidence type="ECO:0000313" key="2">
    <source>
        <dbReference type="Proteomes" id="UP000735302"/>
    </source>
</evidence>
<dbReference type="Proteomes" id="UP000735302">
    <property type="component" value="Unassembled WGS sequence"/>
</dbReference>
<name>A0AAV4D7G1_9GAST</name>
<sequence length="100" mass="10981">MASAHNPGLVSNCVKQPKICDFFRFLIIFEARLAEHLGKFKPAHADLRASLLTAMIVPEAHANILVGENSTDKIVCTFPSALLNAKVVGFNLIVRHQLET</sequence>
<protein>
    <submittedName>
        <fullName evidence="1">Uncharacterized protein</fullName>
    </submittedName>
</protein>
<proteinExistence type="predicted"/>
<dbReference type="EMBL" id="BLXT01007556">
    <property type="protein sequence ID" value="GFO39930.1"/>
    <property type="molecule type" value="Genomic_DNA"/>
</dbReference>